<keyword evidence="2" id="KW-1185">Reference proteome</keyword>
<comment type="caution">
    <text evidence="1">The sequence shown here is derived from an EMBL/GenBank/DDBJ whole genome shotgun (WGS) entry which is preliminary data.</text>
</comment>
<proteinExistence type="predicted"/>
<sequence>MWIVELAVMALLVICCTYFFTSLKNPKDPRLLPPGSMGFPFIGEILQLVIPSYSLDLHPFIKKRIQRYGPIFRTKIWGRAIVMSADPDFNNYIVQQEGKSVGMWIGPLSIFISAGNNVAETMGSEYLHKYLRNMTLSQFGAESIRQKLLPQLEEKIGEVLNSWSNQESVELKQANSVMSFQLFAKHLFGYDAEKLPEANRITENLFSTFTDGKLLLPFNIPGTKYHEFLKEAKCLFKTIKNTVKERRTSTELYHGDFLDEAISDIGTDSILTEDTVTSFTLGLTFASAVSISSLMTLMFKFLSEYPSVMEELTAEHEEILNRRAKSSSSLTWDEYKSMKFTQQVISEALRFSVLLPALFRIALKDIQIKGYTIPAGWIIMAVNPALHMNSTIFDDPLTFNPWRWKDLDSNTVSKFFRPFGMGIRQCPGAELTRAFASTFLHVLVTKYRWEKIRGGEVVRTPILAFRDGFHIKVWKKGN</sequence>
<name>A0ACB9PYP7_BAUVA</name>
<gene>
    <name evidence="1" type="ORF">L6164_002598</name>
</gene>
<protein>
    <submittedName>
        <fullName evidence="1">Uncharacterized protein</fullName>
    </submittedName>
</protein>
<evidence type="ECO:0000313" key="2">
    <source>
        <dbReference type="Proteomes" id="UP000828941"/>
    </source>
</evidence>
<accession>A0ACB9PYP7</accession>
<organism evidence="1 2">
    <name type="scientific">Bauhinia variegata</name>
    <name type="common">Purple orchid tree</name>
    <name type="synonym">Phanera variegata</name>
    <dbReference type="NCBI Taxonomy" id="167791"/>
    <lineage>
        <taxon>Eukaryota</taxon>
        <taxon>Viridiplantae</taxon>
        <taxon>Streptophyta</taxon>
        <taxon>Embryophyta</taxon>
        <taxon>Tracheophyta</taxon>
        <taxon>Spermatophyta</taxon>
        <taxon>Magnoliopsida</taxon>
        <taxon>eudicotyledons</taxon>
        <taxon>Gunneridae</taxon>
        <taxon>Pentapetalae</taxon>
        <taxon>rosids</taxon>
        <taxon>fabids</taxon>
        <taxon>Fabales</taxon>
        <taxon>Fabaceae</taxon>
        <taxon>Cercidoideae</taxon>
        <taxon>Cercideae</taxon>
        <taxon>Bauhiniinae</taxon>
        <taxon>Bauhinia</taxon>
    </lineage>
</organism>
<dbReference type="EMBL" id="CM039427">
    <property type="protein sequence ID" value="KAI4353666.1"/>
    <property type="molecule type" value="Genomic_DNA"/>
</dbReference>
<dbReference type="Proteomes" id="UP000828941">
    <property type="component" value="Chromosome 2"/>
</dbReference>
<evidence type="ECO:0000313" key="1">
    <source>
        <dbReference type="EMBL" id="KAI4353666.1"/>
    </source>
</evidence>
<reference evidence="1 2" key="1">
    <citation type="journal article" date="2022" name="DNA Res.">
        <title>Chromosomal-level genome assembly of the orchid tree Bauhinia variegata (Leguminosae; Cercidoideae) supports the allotetraploid origin hypothesis of Bauhinia.</title>
        <authorList>
            <person name="Zhong Y."/>
            <person name="Chen Y."/>
            <person name="Zheng D."/>
            <person name="Pang J."/>
            <person name="Liu Y."/>
            <person name="Luo S."/>
            <person name="Meng S."/>
            <person name="Qian L."/>
            <person name="Wei D."/>
            <person name="Dai S."/>
            <person name="Zhou R."/>
        </authorList>
    </citation>
    <scope>NUCLEOTIDE SEQUENCE [LARGE SCALE GENOMIC DNA]</scope>
    <source>
        <strain evidence="1">BV-YZ2020</strain>
    </source>
</reference>